<protein>
    <recommendedName>
        <fullName evidence="3">DNA polymerase III delta N-terminal domain-containing protein</fullName>
    </recommendedName>
</protein>
<gene>
    <name evidence="1" type="ORF">COY90_05165</name>
</gene>
<name>A0A2M7QBI8_9BACT</name>
<evidence type="ECO:0000313" key="1">
    <source>
        <dbReference type="EMBL" id="PIY68599.1"/>
    </source>
</evidence>
<dbReference type="Proteomes" id="UP000230108">
    <property type="component" value="Unassembled WGS sequence"/>
</dbReference>
<dbReference type="SUPFAM" id="SSF52540">
    <property type="entry name" value="P-loop containing nucleoside triphosphate hydrolases"/>
    <property type="match status" value="1"/>
</dbReference>
<proteinExistence type="predicted"/>
<reference evidence="2" key="1">
    <citation type="submission" date="2017-09" db="EMBL/GenBank/DDBJ databases">
        <title>Depth-based differentiation of microbial function through sediment-hosted aquifers and enrichment of novel symbionts in the deep terrestrial subsurface.</title>
        <authorList>
            <person name="Probst A.J."/>
            <person name="Ladd B."/>
            <person name="Jarett J.K."/>
            <person name="Geller-Mcgrath D.E."/>
            <person name="Sieber C.M.K."/>
            <person name="Emerson J.B."/>
            <person name="Anantharaman K."/>
            <person name="Thomas B.C."/>
            <person name="Malmstrom R."/>
            <person name="Stieglmeier M."/>
            <person name="Klingl A."/>
            <person name="Woyke T."/>
            <person name="Ryan C.M."/>
            <person name="Banfield J.F."/>
        </authorList>
    </citation>
    <scope>NUCLEOTIDE SEQUENCE [LARGE SCALE GENOMIC DNA]</scope>
</reference>
<accession>A0A2M7QBI8</accession>
<evidence type="ECO:0000313" key="2">
    <source>
        <dbReference type="Proteomes" id="UP000230108"/>
    </source>
</evidence>
<dbReference type="EMBL" id="PFLF01000109">
    <property type="protein sequence ID" value="PIY68599.1"/>
    <property type="molecule type" value="Genomic_DNA"/>
</dbReference>
<dbReference type="InterPro" id="IPR027417">
    <property type="entry name" value="P-loop_NTPase"/>
</dbReference>
<comment type="caution">
    <text evidence="1">The sequence shown here is derived from an EMBL/GenBank/DDBJ whole genome shotgun (WGS) entry which is preliminary data.</text>
</comment>
<evidence type="ECO:0008006" key="3">
    <source>
        <dbReference type="Google" id="ProtNLM"/>
    </source>
</evidence>
<dbReference type="Pfam" id="PF13177">
    <property type="entry name" value="DNA_pol3_delta2"/>
    <property type="match status" value="1"/>
</dbReference>
<organism evidence="1 2">
    <name type="scientific">Candidatus Roizmanbacteria bacterium CG_4_10_14_0_8_um_filter_39_9</name>
    <dbReference type="NCBI Taxonomy" id="1974829"/>
    <lineage>
        <taxon>Bacteria</taxon>
        <taxon>Candidatus Roizmaniibacteriota</taxon>
    </lineage>
</organism>
<sequence>MISRLIVYKQKKLLSKYIRAYIEERSITPLNVIEIDPDNKILTIDDIRFLQKTLATHIPKERLFVIYSFELASIVIQNALLKTLEEKSERNSVFISTTNPESTLPTIRSRMQLVYVDKDQEDFLLQEEVKGYDVLYEQLKEGYHFMGNPLLSTTKEDSIVFLDKLTLYLRNKMRMATSVQFAHCIKAIFKTKEQIIYSNATPQLALDNLLISIHKTVSMK</sequence>
<dbReference type="AlphaFoldDB" id="A0A2M7QBI8"/>
<dbReference type="Gene3D" id="3.40.50.300">
    <property type="entry name" value="P-loop containing nucleotide triphosphate hydrolases"/>
    <property type="match status" value="1"/>
</dbReference>